<accession>A0A9N9K106</accession>
<evidence type="ECO:0000313" key="2">
    <source>
        <dbReference type="Proteomes" id="UP000789759"/>
    </source>
</evidence>
<proteinExistence type="predicted"/>
<sequence>MSISKLLPTHAQYHNNPIEFKTKNFTFWYTICNKVVFPSISDLKYTRAPKSYAIPDNYSIITTWGKPANLCTIKGYIKYIDSNPVYHIYYGSDFRFEVTSNHSSSDAATKALKAINEQLKKSRMSGPFLFGLHLKQVQKNRPYCSKPYNSLSVSTKKARARIIAKKVRKNFNQVAKENLHSKDRVALTKLSYTVENTSFQIEFGHFTIVIYSGVEDYESLKNATQPLISELDELCKVGINTANSANFCPWCQCKKTDLGNLKNRSWKIEKDINLMASNYLAYPGHIRAPLFSMIPLSHWIPDELHILLRITDRLWSL</sequence>
<dbReference type="AlphaFoldDB" id="A0A9N9K106"/>
<organism evidence="1 2">
    <name type="scientific">Cetraspora pellucida</name>
    <dbReference type="NCBI Taxonomy" id="1433469"/>
    <lineage>
        <taxon>Eukaryota</taxon>
        <taxon>Fungi</taxon>
        <taxon>Fungi incertae sedis</taxon>
        <taxon>Mucoromycota</taxon>
        <taxon>Glomeromycotina</taxon>
        <taxon>Glomeromycetes</taxon>
        <taxon>Diversisporales</taxon>
        <taxon>Gigasporaceae</taxon>
        <taxon>Cetraspora</taxon>
    </lineage>
</organism>
<dbReference type="EMBL" id="CAJVQA010031685">
    <property type="protein sequence ID" value="CAG8801841.1"/>
    <property type="molecule type" value="Genomic_DNA"/>
</dbReference>
<gene>
    <name evidence="1" type="ORF">CPELLU_LOCUS17773</name>
</gene>
<reference evidence="1" key="1">
    <citation type="submission" date="2021-06" db="EMBL/GenBank/DDBJ databases">
        <authorList>
            <person name="Kallberg Y."/>
            <person name="Tangrot J."/>
            <person name="Rosling A."/>
        </authorList>
    </citation>
    <scope>NUCLEOTIDE SEQUENCE</scope>
    <source>
        <strain evidence="1">FL966</strain>
    </source>
</reference>
<dbReference type="OrthoDB" id="2373368at2759"/>
<protein>
    <submittedName>
        <fullName evidence="1">14825_t:CDS:1</fullName>
    </submittedName>
</protein>
<comment type="caution">
    <text evidence="1">The sequence shown here is derived from an EMBL/GenBank/DDBJ whole genome shotgun (WGS) entry which is preliminary data.</text>
</comment>
<dbReference type="Proteomes" id="UP000789759">
    <property type="component" value="Unassembled WGS sequence"/>
</dbReference>
<keyword evidence="2" id="KW-1185">Reference proteome</keyword>
<feature type="non-terminal residue" evidence="1">
    <location>
        <position position="317"/>
    </location>
</feature>
<name>A0A9N9K106_9GLOM</name>
<evidence type="ECO:0000313" key="1">
    <source>
        <dbReference type="EMBL" id="CAG8801841.1"/>
    </source>
</evidence>
<dbReference type="PANTHER" id="PTHR31424">
    <property type="entry name" value="PROTEIN CBG23806"/>
    <property type="match status" value="1"/>
</dbReference>
<dbReference type="PANTHER" id="PTHR31424:SF5">
    <property type="entry name" value="APPLE DOMAIN-CONTAINING PROTEIN"/>
    <property type="match status" value="1"/>
</dbReference>